<gene>
    <name evidence="1" type="ORF">RRG08_049669</name>
</gene>
<protein>
    <submittedName>
        <fullName evidence="1">Uncharacterized protein</fullName>
    </submittedName>
</protein>
<evidence type="ECO:0000313" key="1">
    <source>
        <dbReference type="EMBL" id="KAK3734251.1"/>
    </source>
</evidence>
<dbReference type="AlphaFoldDB" id="A0AAE1CTT4"/>
<keyword evidence="2" id="KW-1185">Reference proteome</keyword>
<name>A0AAE1CTT4_9GAST</name>
<sequence>MNSTKALPSSFVVCRDMCSSMASGEIIHSQLVCDSGLTGVTLYNSSAPHQLFTVLDVVWPADVATSNSRIRVSKEEQGFIEGNSLKLLVELSLASHREQSAAVLMLKISTFLVWF</sequence>
<dbReference type="Proteomes" id="UP001283361">
    <property type="component" value="Unassembled WGS sequence"/>
</dbReference>
<organism evidence="1 2">
    <name type="scientific">Elysia crispata</name>
    <name type="common">lettuce slug</name>
    <dbReference type="NCBI Taxonomy" id="231223"/>
    <lineage>
        <taxon>Eukaryota</taxon>
        <taxon>Metazoa</taxon>
        <taxon>Spiralia</taxon>
        <taxon>Lophotrochozoa</taxon>
        <taxon>Mollusca</taxon>
        <taxon>Gastropoda</taxon>
        <taxon>Heterobranchia</taxon>
        <taxon>Euthyneura</taxon>
        <taxon>Panpulmonata</taxon>
        <taxon>Sacoglossa</taxon>
        <taxon>Placobranchoidea</taxon>
        <taxon>Plakobranchidae</taxon>
        <taxon>Elysia</taxon>
    </lineage>
</organism>
<reference evidence="1" key="1">
    <citation type="journal article" date="2023" name="G3 (Bethesda)">
        <title>A reference genome for the long-term kleptoplast-retaining sea slug Elysia crispata morphotype clarki.</title>
        <authorList>
            <person name="Eastman K.E."/>
            <person name="Pendleton A.L."/>
            <person name="Shaikh M.A."/>
            <person name="Suttiyut T."/>
            <person name="Ogas R."/>
            <person name="Tomko P."/>
            <person name="Gavelis G."/>
            <person name="Widhalm J.R."/>
            <person name="Wisecaver J.H."/>
        </authorList>
    </citation>
    <scope>NUCLEOTIDE SEQUENCE</scope>
    <source>
        <strain evidence="1">ECLA1</strain>
    </source>
</reference>
<evidence type="ECO:0000313" key="2">
    <source>
        <dbReference type="Proteomes" id="UP001283361"/>
    </source>
</evidence>
<comment type="caution">
    <text evidence="1">The sequence shown here is derived from an EMBL/GenBank/DDBJ whole genome shotgun (WGS) entry which is preliminary data.</text>
</comment>
<proteinExistence type="predicted"/>
<dbReference type="EMBL" id="JAWDGP010006856">
    <property type="protein sequence ID" value="KAK3734251.1"/>
    <property type="molecule type" value="Genomic_DNA"/>
</dbReference>
<accession>A0AAE1CTT4</accession>